<name>A0A1G1XXG7_9BACT</name>
<evidence type="ECO:0000313" key="2">
    <source>
        <dbReference type="EMBL" id="OGY44624.1"/>
    </source>
</evidence>
<dbReference type="PANTHER" id="PTHR38826:SF5">
    <property type="entry name" value="RIBONUCLEASE VAPC13"/>
    <property type="match status" value="1"/>
</dbReference>
<accession>A0A1G1XXG7</accession>
<comment type="caution">
    <text evidence="2">The sequence shown here is derived from an EMBL/GenBank/DDBJ whole genome shotgun (WGS) entry which is preliminary data.</text>
</comment>
<dbReference type="STRING" id="1797532.A2729_03520"/>
<dbReference type="InterPro" id="IPR002716">
    <property type="entry name" value="PIN_dom"/>
</dbReference>
<dbReference type="AlphaFoldDB" id="A0A1G1XXG7"/>
<dbReference type="CDD" id="cd18692">
    <property type="entry name" value="PIN_VapC-like"/>
    <property type="match status" value="1"/>
</dbReference>
<sequence length="145" mass="16796">MGDRIFLDTNILVYSYEQSADPRYAVARELILRCFRGEVSFVISNQVLAEFFQVITCKSKFPLSKTEARQLISFLIECNSWTKVDYTHTTLLEATSISHQYNISIWDALIAATMVEHNIHIIYTENEADFRKVPLLKVVNPFKKN</sequence>
<proteinExistence type="predicted"/>
<organism evidence="2 3">
    <name type="scientific">Candidatus Buchananbacteria bacterium RIFCSPHIGHO2_01_FULL_39_14</name>
    <dbReference type="NCBI Taxonomy" id="1797532"/>
    <lineage>
        <taxon>Bacteria</taxon>
        <taxon>Candidatus Buchananiibacteriota</taxon>
    </lineage>
</organism>
<dbReference type="InterPro" id="IPR052106">
    <property type="entry name" value="PINc/VapC_TA"/>
</dbReference>
<dbReference type="EMBL" id="MHIB01000013">
    <property type="protein sequence ID" value="OGY44624.1"/>
    <property type="molecule type" value="Genomic_DNA"/>
</dbReference>
<evidence type="ECO:0000259" key="1">
    <source>
        <dbReference type="Pfam" id="PF01850"/>
    </source>
</evidence>
<dbReference type="Gene3D" id="3.40.50.1010">
    <property type="entry name" value="5'-nuclease"/>
    <property type="match status" value="1"/>
</dbReference>
<dbReference type="Proteomes" id="UP000178930">
    <property type="component" value="Unassembled WGS sequence"/>
</dbReference>
<gene>
    <name evidence="2" type="ORF">A2729_03520</name>
</gene>
<dbReference type="PANTHER" id="PTHR38826">
    <property type="entry name" value="RIBONUCLEASE VAPC13"/>
    <property type="match status" value="1"/>
</dbReference>
<feature type="domain" description="PIN" evidence="1">
    <location>
        <begin position="5"/>
        <end position="134"/>
    </location>
</feature>
<evidence type="ECO:0000313" key="3">
    <source>
        <dbReference type="Proteomes" id="UP000178930"/>
    </source>
</evidence>
<protein>
    <recommendedName>
        <fullName evidence="1">PIN domain-containing protein</fullName>
    </recommendedName>
</protein>
<dbReference type="InterPro" id="IPR029060">
    <property type="entry name" value="PIN-like_dom_sf"/>
</dbReference>
<dbReference type="SUPFAM" id="SSF88723">
    <property type="entry name" value="PIN domain-like"/>
    <property type="match status" value="1"/>
</dbReference>
<reference evidence="2 3" key="1">
    <citation type="journal article" date="2016" name="Nat. Commun.">
        <title>Thousands of microbial genomes shed light on interconnected biogeochemical processes in an aquifer system.</title>
        <authorList>
            <person name="Anantharaman K."/>
            <person name="Brown C.T."/>
            <person name="Hug L.A."/>
            <person name="Sharon I."/>
            <person name="Castelle C.J."/>
            <person name="Probst A.J."/>
            <person name="Thomas B.C."/>
            <person name="Singh A."/>
            <person name="Wilkins M.J."/>
            <person name="Karaoz U."/>
            <person name="Brodie E.L."/>
            <person name="Williams K.H."/>
            <person name="Hubbard S.S."/>
            <person name="Banfield J.F."/>
        </authorList>
    </citation>
    <scope>NUCLEOTIDE SEQUENCE [LARGE SCALE GENOMIC DNA]</scope>
</reference>
<dbReference type="Pfam" id="PF01850">
    <property type="entry name" value="PIN"/>
    <property type="match status" value="1"/>
</dbReference>